<accession>A0AA42H3U4</accession>
<proteinExistence type="predicted"/>
<dbReference type="SUPFAM" id="SSF51735">
    <property type="entry name" value="NAD(P)-binding Rossmann-fold domains"/>
    <property type="match status" value="1"/>
</dbReference>
<dbReference type="InterPro" id="IPR036291">
    <property type="entry name" value="NAD(P)-bd_dom_sf"/>
</dbReference>
<dbReference type="Proteomes" id="UP001161139">
    <property type="component" value="Unassembled WGS sequence"/>
</dbReference>
<organism evidence="2 4">
    <name type="scientific">Stutzerimonas stutzeri</name>
    <name type="common">Pseudomonas stutzeri</name>
    <dbReference type="NCBI Taxonomy" id="316"/>
    <lineage>
        <taxon>Bacteria</taxon>
        <taxon>Pseudomonadati</taxon>
        <taxon>Pseudomonadota</taxon>
        <taxon>Gammaproteobacteria</taxon>
        <taxon>Pseudomonadales</taxon>
        <taxon>Pseudomonadaceae</taxon>
        <taxon>Stutzerimonas</taxon>
    </lineage>
</organism>
<evidence type="ECO:0000259" key="1">
    <source>
        <dbReference type="Pfam" id="PF04321"/>
    </source>
</evidence>
<dbReference type="EMBL" id="JAOCDG010000017">
    <property type="protein sequence ID" value="MDH0688705.1"/>
    <property type="molecule type" value="Genomic_DNA"/>
</dbReference>
<dbReference type="EMBL" id="JAODZE010000003">
    <property type="protein sequence ID" value="MDH0145714.1"/>
    <property type="molecule type" value="Genomic_DNA"/>
</dbReference>
<dbReference type="Proteomes" id="UP001158076">
    <property type="component" value="Unassembled WGS sequence"/>
</dbReference>
<evidence type="ECO:0000313" key="2">
    <source>
        <dbReference type="EMBL" id="MDH0145714.1"/>
    </source>
</evidence>
<name>A0AA42H3U4_STUST</name>
<evidence type="ECO:0000313" key="3">
    <source>
        <dbReference type="EMBL" id="MDH0688705.1"/>
    </source>
</evidence>
<dbReference type="Gene3D" id="3.90.25.10">
    <property type="entry name" value="UDP-galactose 4-epimerase, domain 1"/>
    <property type="match status" value="1"/>
</dbReference>
<reference evidence="2" key="1">
    <citation type="submission" date="2022-09" db="EMBL/GenBank/DDBJ databases">
        <title>Intensive care unit water sources are persistently colonized with multi-drug resistant bacteria and are the site of extensive horizontal gene transfer of antibiotic resistance genes.</title>
        <authorList>
            <person name="Diorio-Toth L."/>
        </authorList>
    </citation>
    <scope>NUCLEOTIDE SEQUENCE</scope>
    <source>
        <strain evidence="3">GD03864</strain>
        <strain evidence="2">GD04147</strain>
    </source>
</reference>
<protein>
    <submittedName>
        <fullName evidence="2">Sugar nucleotide-binding protein</fullName>
    </submittedName>
</protein>
<sequence>MLQRTSPACSWFDFAQAIFQQAVRAVIVQHPPRLVPIATEAYPSPARRPAWSVLDCNDFAKRFGIAPCPWLPDLEVVIDAPKSACSQVDKAVSAK</sequence>
<evidence type="ECO:0000313" key="4">
    <source>
        <dbReference type="Proteomes" id="UP001158076"/>
    </source>
</evidence>
<feature type="domain" description="RmlD-like substrate binding" evidence="1">
    <location>
        <begin position="8"/>
        <end position="80"/>
    </location>
</feature>
<dbReference type="RefSeq" id="WP_256364864.1">
    <property type="nucleotide sequence ID" value="NZ_JAOCDG010000017.1"/>
</dbReference>
<dbReference type="InterPro" id="IPR029903">
    <property type="entry name" value="RmlD-like-bd"/>
</dbReference>
<comment type="caution">
    <text evidence="2">The sequence shown here is derived from an EMBL/GenBank/DDBJ whole genome shotgun (WGS) entry which is preliminary data.</text>
</comment>
<dbReference type="Pfam" id="PF04321">
    <property type="entry name" value="RmlD_sub_bind"/>
    <property type="match status" value="1"/>
</dbReference>
<gene>
    <name evidence="3" type="ORF">N5D09_11455</name>
    <name evidence="2" type="ORF">N7335_04860</name>
</gene>
<dbReference type="AlphaFoldDB" id="A0AA42H3U4"/>